<sequence length="115" mass="12774">MIKGVVLAMVSAGTQSPTTTLEWAMSLVLNHPESINKALSEIETCCERGRLLDEQDLPIPKLKCMHNVINETLRLFPTNGSPSCTTRLHESPDDCVVWGYGEQCCWRPCVDLVEA</sequence>
<proteinExistence type="predicted"/>
<evidence type="ECO:0000256" key="3">
    <source>
        <dbReference type="ARBA" id="ARBA00023002"/>
    </source>
</evidence>
<dbReference type="AlphaFoldDB" id="A0ABD1VBD2"/>
<dbReference type="InterPro" id="IPR001128">
    <property type="entry name" value="Cyt_P450"/>
</dbReference>
<dbReference type="EMBL" id="JBFOLK010000002">
    <property type="protein sequence ID" value="KAL2534173.1"/>
    <property type="molecule type" value="Genomic_DNA"/>
</dbReference>
<keyword evidence="7" id="KW-1185">Reference proteome</keyword>
<dbReference type="Pfam" id="PF00067">
    <property type="entry name" value="p450"/>
    <property type="match status" value="1"/>
</dbReference>
<dbReference type="GO" id="GO:0046872">
    <property type="term" value="F:metal ion binding"/>
    <property type="evidence" value="ECO:0007669"/>
    <property type="project" value="UniProtKB-KW"/>
</dbReference>
<dbReference type="InterPro" id="IPR050651">
    <property type="entry name" value="Plant_Cytochrome_P450_Monoox"/>
</dbReference>
<reference evidence="7" key="1">
    <citation type="submission" date="2024-07" db="EMBL/GenBank/DDBJ databases">
        <title>Two chromosome-level genome assemblies of Korean endemic species Abeliophyllum distichum and Forsythia ovata (Oleaceae).</title>
        <authorList>
            <person name="Jang H."/>
        </authorList>
    </citation>
    <scope>NUCLEOTIDE SEQUENCE [LARGE SCALE GENOMIC DNA]</scope>
</reference>
<name>A0ABD1VBD2_9LAMI</name>
<dbReference type="Gene3D" id="1.10.630.10">
    <property type="entry name" value="Cytochrome P450"/>
    <property type="match status" value="1"/>
</dbReference>
<keyword evidence="1" id="KW-0349">Heme</keyword>
<dbReference type="GO" id="GO:0004497">
    <property type="term" value="F:monooxygenase activity"/>
    <property type="evidence" value="ECO:0007669"/>
    <property type="project" value="UniProtKB-KW"/>
</dbReference>
<dbReference type="PRINTS" id="PR00385">
    <property type="entry name" value="P450"/>
</dbReference>
<organism evidence="6 7">
    <name type="scientific">Abeliophyllum distichum</name>
    <dbReference type="NCBI Taxonomy" id="126358"/>
    <lineage>
        <taxon>Eukaryota</taxon>
        <taxon>Viridiplantae</taxon>
        <taxon>Streptophyta</taxon>
        <taxon>Embryophyta</taxon>
        <taxon>Tracheophyta</taxon>
        <taxon>Spermatophyta</taxon>
        <taxon>Magnoliopsida</taxon>
        <taxon>eudicotyledons</taxon>
        <taxon>Gunneridae</taxon>
        <taxon>Pentapetalae</taxon>
        <taxon>asterids</taxon>
        <taxon>lamiids</taxon>
        <taxon>Lamiales</taxon>
        <taxon>Oleaceae</taxon>
        <taxon>Forsythieae</taxon>
        <taxon>Abeliophyllum</taxon>
    </lineage>
</organism>
<dbReference type="Proteomes" id="UP001604336">
    <property type="component" value="Unassembled WGS sequence"/>
</dbReference>
<evidence type="ECO:0000313" key="6">
    <source>
        <dbReference type="EMBL" id="KAL2534173.1"/>
    </source>
</evidence>
<evidence type="ECO:0000313" key="7">
    <source>
        <dbReference type="Proteomes" id="UP001604336"/>
    </source>
</evidence>
<comment type="caution">
    <text evidence="6">The sequence shown here is derived from an EMBL/GenBank/DDBJ whole genome shotgun (WGS) entry which is preliminary data.</text>
</comment>
<protein>
    <submittedName>
        <fullName evidence="6">Cytochrome</fullName>
    </submittedName>
</protein>
<keyword evidence="2" id="KW-0479">Metal-binding</keyword>
<dbReference type="InterPro" id="IPR036396">
    <property type="entry name" value="Cyt_P450_sf"/>
</dbReference>
<keyword evidence="5" id="KW-0503">Monooxygenase</keyword>
<keyword evidence="3" id="KW-0560">Oxidoreductase</keyword>
<gene>
    <name evidence="6" type="ORF">Adt_07524</name>
</gene>
<dbReference type="PANTHER" id="PTHR47947">
    <property type="entry name" value="CYTOCHROME P450 82C3-RELATED"/>
    <property type="match status" value="1"/>
</dbReference>
<evidence type="ECO:0000256" key="5">
    <source>
        <dbReference type="ARBA" id="ARBA00023033"/>
    </source>
</evidence>
<accession>A0ABD1VBD2</accession>
<evidence type="ECO:0000256" key="2">
    <source>
        <dbReference type="ARBA" id="ARBA00022723"/>
    </source>
</evidence>
<evidence type="ECO:0000256" key="1">
    <source>
        <dbReference type="ARBA" id="ARBA00022617"/>
    </source>
</evidence>
<keyword evidence="4" id="KW-0408">Iron</keyword>
<dbReference type="SUPFAM" id="SSF48264">
    <property type="entry name" value="Cytochrome P450"/>
    <property type="match status" value="1"/>
</dbReference>
<evidence type="ECO:0000256" key="4">
    <source>
        <dbReference type="ARBA" id="ARBA00023004"/>
    </source>
</evidence>
<dbReference type="PANTHER" id="PTHR47947:SF20">
    <property type="entry name" value="CYTOCHROME P450 FAMILY PROTEIN"/>
    <property type="match status" value="1"/>
</dbReference>